<dbReference type="InterPro" id="IPR001387">
    <property type="entry name" value="Cro/C1-type_HTH"/>
</dbReference>
<dbReference type="Proteomes" id="UP000825100">
    <property type="component" value="Chromosome"/>
</dbReference>
<dbReference type="InterPro" id="IPR010982">
    <property type="entry name" value="Lambda_DNA-bd_dom_sf"/>
</dbReference>
<reference evidence="1 2" key="1">
    <citation type="submission" date="2021-05" db="EMBL/GenBank/DDBJ databases">
        <title>Complete Genome Sequence of Latilactobacillus sp. Strain WDN19, a High D-Aspartate-producing Lactic Acid Bacterium Isolated from a Japanese Pickle.</title>
        <authorList>
            <person name="Kajitani K."/>
            <person name="Takahashi S."/>
        </authorList>
    </citation>
    <scope>NUCLEOTIDE SEQUENCE [LARGE SCALE GENOMIC DNA]</scope>
    <source>
        <strain evidence="1 2">WDN19</strain>
    </source>
</reference>
<keyword evidence="2" id="KW-1185">Reference proteome</keyword>
<evidence type="ECO:0000313" key="1">
    <source>
        <dbReference type="EMBL" id="BCX29485.1"/>
    </source>
</evidence>
<proteinExistence type="predicted"/>
<protein>
    <recommendedName>
        <fullName evidence="3">XRE family transcriptional regulator</fullName>
    </recommendedName>
</protein>
<organism evidence="1 2">
    <name type="scientific">Latilactobacillus curvatus</name>
    <name type="common">Lactobacillus curvatus</name>
    <dbReference type="NCBI Taxonomy" id="28038"/>
    <lineage>
        <taxon>Bacteria</taxon>
        <taxon>Bacillati</taxon>
        <taxon>Bacillota</taxon>
        <taxon>Bacilli</taxon>
        <taxon>Lactobacillales</taxon>
        <taxon>Lactobacillaceae</taxon>
        <taxon>Latilactobacillus</taxon>
    </lineage>
</organism>
<dbReference type="EMBL" id="AP024685">
    <property type="protein sequence ID" value="BCX29485.1"/>
    <property type="molecule type" value="Genomic_DNA"/>
</dbReference>
<name>A0ABM7QRW8_LATCU</name>
<dbReference type="CDD" id="cd00093">
    <property type="entry name" value="HTH_XRE"/>
    <property type="match status" value="1"/>
</dbReference>
<dbReference type="RefSeq" id="WP_221276539.1">
    <property type="nucleotide sequence ID" value="NZ_AP024685.1"/>
</dbReference>
<evidence type="ECO:0008006" key="3">
    <source>
        <dbReference type="Google" id="ProtNLM"/>
    </source>
</evidence>
<accession>A0ABM7QRW8</accession>
<evidence type="ECO:0000313" key="2">
    <source>
        <dbReference type="Proteomes" id="UP000825100"/>
    </source>
</evidence>
<dbReference type="SUPFAM" id="SSF47413">
    <property type="entry name" value="lambda repressor-like DNA-binding domains"/>
    <property type="match status" value="1"/>
</dbReference>
<gene>
    <name evidence="1" type="ORF">LTWDN19_00520</name>
</gene>
<sequence>MAVKTKMKPLEKTVRKRLIDFDMTLTDLSNEMGWSLQYTLDVIRGKTQGPASITNKIKILNFLELDIEE</sequence>